<keyword evidence="3" id="KW-1185">Reference proteome</keyword>
<reference evidence="2 3" key="1">
    <citation type="submission" date="2007-04" db="EMBL/GenBank/DDBJ databases">
        <title>Complete sequence of plasmid pNL1 of Novosphingobium aromaticivorans DSM 12444.</title>
        <authorList>
            <consortium name="US DOE Joint Genome Institute"/>
            <person name="Copeland A."/>
            <person name="Lucas S."/>
            <person name="Lapidus A."/>
            <person name="Barry K."/>
            <person name="Detter J.C."/>
            <person name="Glavina del Rio T."/>
            <person name="Hammon N."/>
            <person name="Israni S."/>
            <person name="Dalin E."/>
            <person name="Tice H."/>
            <person name="Pitluck S."/>
            <person name="Chertkov O."/>
            <person name="Han C."/>
            <person name="Thomson S."/>
            <person name="Schmutz J."/>
            <person name="Larimer F."/>
            <person name="Land M."/>
            <person name="Kyrpides N."/>
            <person name="Ivanova N."/>
            <person name="Fredrickson J."/>
            <person name="Romine M.F."/>
            <person name="Richardson P."/>
        </authorList>
    </citation>
    <scope>NUCLEOTIDE SEQUENCE [LARGE SCALE GENOMIC DNA]</scope>
    <source>
        <strain evidence="3">ATCC 700278 / DSM 12444 / CCUG 56034 / CIP 105152 / NBRC 16084 / F199</strain>
        <plasmid evidence="2 3">pNL1</plasmid>
    </source>
</reference>
<gene>
    <name evidence="2" type="ordered locus">Saro_3980</name>
</gene>
<dbReference type="AlphaFoldDB" id="A4XE61"/>
<dbReference type="EMBL" id="CP000676">
    <property type="protein sequence ID" value="ABP64222.1"/>
    <property type="molecule type" value="Genomic_DNA"/>
</dbReference>
<name>A4XE61_NOVAD</name>
<evidence type="ECO:0000313" key="3">
    <source>
        <dbReference type="Proteomes" id="UP000009134"/>
    </source>
</evidence>
<organism evidence="2 3">
    <name type="scientific">Novosphingobium aromaticivorans (strain ATCC 700278 / DSM 12444 / CCUG 56034 / CIP 105152 / NBRC 16084 / F199)</name>
    <dbReference type="NCBI Taxonomy" id="279238"/>
    <lineage>
        <taxon>Bacteria</taxon>
        <taxon>Pseudomonadati</taxon>
        <taxon>Pseudomonadota</taxon>
        <taxon>Alphaproteobacteria</taxon>
        <taxon>Sphingomonadales</taxon>
        <taxon>Sphingomonadaceae</taxon>
        <taxon>Novosphingobium</taxon>
    </lineage>
</organism>
<evidence type="ECO:0000256" key="1">
    <source>
        <dbReference type="SAM" id="MobiDB-lite"/>
    </source>
</evidence>
<feature type="region of interest" description="Disordered" evidence="1">
    <location>
        <begin position="128"/>
        <end position="148"/>
    </location>
</feature>
<accession>A4XE61</accession>
<dbReference type="KEGG" id="nar:Saro_3980"/>
<proteinExistence type="predicted"/>
<geneLocation type="plasmid" evidence="2 3">
    <name>pNL1</name>
</geneLocation>
<protein>
    <submittedName>
        <fullName evidence="2">Uncharacterized protein</fullName>
    </submittedName>
</protein>
<dbReference type="HOGENOM" id="CLU_1756954_0_0_5"/>
<evidence type="ECO:0000313" key="2">
    <source>
        <dbReference type="EMBL" id="ABP64222.1"/>
    </source>
</evidence>
<sequence length="148" mass="16810">MRVQIKRSRGIEPRLRWPFARPVSACPKAFLGFVQTELCESGEEAFDPLERRLAENRFLHQFNACRPLAVTQFRLARFQRLTLLRDRCSFRFETSFPGHDCTSWVGAETSRARGSSSWPAWQAPCPVSPRSDLQTACNPAAQATVGRP</sequence>
<dbReference type="Proteomes" id="UP000009134">
    <property type="component" value="Plasmid pNL1"/>
</dbReference>
<keyword evidence="2" id="KW-0614">Plasmid</keyword>